<feature type="short sequence motif" description="Histidine triad motif" evidence="1">
    <location>
        <begin position="95"/>
        <end position="99"/>
    </location>
</feature>
<dbReference type="PROSITE" id="PS51084">
    <property type="entry name" value="HIT_2"/>
    <property type="match status" value="1"/>
</dbReference>
<dbReference type="SUPFAM" id="SSF54197">
    <property type="entry name" value="HIT-like"/>
    <property type="match status" value="1"/>
</dbReference>
<dbReference type="InterPro" id="IPR011146">
    <property type="entry name" value="HIT-like"/>
</dbReference>
<gene>
    <name evidence="3" type="ORF">CSC2_12390</name>
</gene>
<accession>A0ABQ1E7G9</accession>
<dbReference type="Gene3D" id="3.30.428.10">
    <property type="entry name" value="HIT-like"/>
    <property type="match status" value="1"/>
</dbReference>
<dbReference type="Pfam" id="PF01230">
    <property type="entry name" value="HIT"/>
    <property type="match status" value="1"/>
</dbReference>
<proteinExistence type="predicted"/>
<evidence type="ECO:0000313" key="4">
    <source>
        <dbReference type="Proteomes" id="UP000663802"/>
    </source>
</evidence>
<evidence type="ECO:0000259" key="2">
    <source>
        <dbReference type="PROSITE" id="PS51084"/>
    </source>
</evidence>
<comment type="caution">
    <text evidence="3">The sequence shown here is derived from an EMBL/GenBank/DDBJ whole genome shotgun (WGS) entry which is preliminary data.</text>
</comment>
<dbReference type="InterPro" id="IPR036265">
    <property type="entry name" value="HIT-like_sf"/>
</dbReference>
<protein>
    <submittedName>
        <fullName evidence="3">HIT family protein</fullName>
    </submittedName>
</protein>
<feature type="domain" description="HIT" evidence="2">
    <location>
        <begin position="4"/>
        <end position="110"/>
    </location>
</feature>
<name>A0ABQ1E7G9_9CLOT</name>
<keyword evidence="4" id="KW-1185">Reference proteome</keyword>
<organism evidence="3 4">
    <name type="scientific">Clostridium zeae</name>
    <dbReference type="NCBI Taxonomy" id="2759022"/>
    <lineage>
        <taxon>Bacteria</taxon>
        <taxon>Bacillati</taxon>
        <taxon>Bacillota</taxon>
        <taxon>Clostridia</taxon>
        <taxon>Eubacteriales</taxon>
        <taxon>Clostridiaceae</taxon>
        <taxon>Clostridium</taxon>
    </lineage>
</organism>
<dbReference type="RefSeq" id="WP_206868755.1">
    <property type="nucleotide sequence ID" value="NZ_BMBA01000001.1"/>
</dbReference>
<reference evidence="3 4" key="1">
    <citation type="journal article" date="2021" name="Int. J. Syst. Evol. Microbiol.">
        <title>Clostridium zeae sp. nov., isolated from corn silage.</title>
        <authorList>
            <person name="Kobayashi H."/>
            <person name="Tanizawa Y."/>
            <person name="Yagura M."/>
            <person name="Sakamoto M."/>
            <person name="Ohkuma M."/>
            <person name="Tohno M."/>
        </authorList>
    </citation>
    <scope>NUCLEOTIDE SEQUENCE [LARGE SCALE GENOMIC DNA]</scope>
    <source>
        <strain evidence="3 4">CSC2</strain>
    </source>
</reference>
<sequence>MEKDTCFYCEKDERLDILMLKVTKLNVSTLYLFKEQTYKGRCVVAYDNHVNELFEISESELALFMKDVATAAKAIKTAFGADKMNLGAYSDKLPHLHFHVVPKYKDGYSWGGTFEMNPTNNLKLSDKEYAEIIDAIKANL</sequence>
<evidence type="ECO:0000313" key="3">
    <source>
        <dbReference type="EMBL" id="GFZ30713.1"/>
    </source>
</evidence>
<dbReference type="Proteomes" id="UP000663802">
    <property type="component" value="Unassembled WGS sequence"/>
</dbReference>
<dbReference type="EMBL" id="BMBA01000001">
    <property type="protein sequence ID" value="GFZ30713.1"/>
    <property type="molecule type" value="Genomic_DNA"/>
</dbReference>
<evidence type="ECO:0000256" key="1">
    <source>
        <dbReference type="PROSITE-ProRule" id="PRU00464"/>
    </source>
</evidence>